<accession>A0AB39HU70</accession>
<sequence length="210" mass="24046">MRKTKEAQERRNEILDVAEALFNEQGYDATSTNDILKKIGIARGTLYYHFESKEAIMDGIIDRYNRKVVAGVQSIVGRKEIPVVSRLLMAITSLNVSGSVSEELMTHIHKPQNALMHQKIQQVLFKDITPIFTEIIQSGIDEKIFHTPYPYESVEMLLVYAVTIFDDGTIELTKEEQMQRMIAFAYNVERLLGTEEGMISQQLMEILTKE</sequence>
<feature type="DNA-binding region" description="H-T-H motif" evidence="5">
    <location>
        <begin position="31"/>
        <end position="50"/>
    </location>
</feature>
<keyword evidence="2" id="KW-0805">Transcription regulation</keyword>
<evidence type="ECO:0000256" key="2">
    <source>
        <dbReference type="ARBA" id="ARBA00023015"/>
    </source>
</evidence>
<dbReference type="InterPro" id="IPR050624">
    <property type="entry name" value="HTH-type_Tx_Regulator"/>
</dbReference>
<proteinExistence type="predicted"/>
<dbReference type="FunFam" id="1.10.10.60:FF:000141">
    <property type="entry name" value="TetR family transcriptional regulator"/>
    <property type="match status" value="1"/>
</dbReference>
<dbReference type="PANTHER" id="PTHR43479:SF11">
    <property type="entry name" value="ACREF_ENVCD OPERON REPRESSOR-RELATED"/>
    <property type="match status" value="1"/>
</dbReference>
<evidence type="ECO:0000313" key="7">
    <source>
        <dbReference type="EMBL" id="XDK34264.1"/>
    </source>
</evidence>
<dbReference type="InterPro" id="IPR001647">
    <property type="entry name" value="HTH_TetR"/>
</dbReference>
<dbReference type="GO" id="GO:0045892">
    <property type="term" value="P:negative regulation of DNA-templated transcription"/>
    <property type="evidence" value="ECO:0007669"/>
    <property type="project" value="UniProtKB-ARBA"/>
</dbReference>
<evidence type="ECO:0000256" key="4">
    <source>
        <dbReference type="ARBA" id="ARBA00023163"/>
    </source>
</evidence>
<feature type="domain" description="HTH tetR-type" evidence="6">
    <location>
        <begin position="8"/>
        <end position="68"/>
    </location>
</feature>
<dbReference type="InterPro" id="IPR049149">
    <property type="entry name" value="TetR/AcrR_C"/>
</dbReference>
<evidence type="ECO:0000256" key="5">
    <source>
        <dbReference type="PROSITE-ProRule" id="PRU00335"/>
    </source>
</evidence>
<dbReference type="PANTHER" id="PTHR43479">
    <property type="entry name" value="ACREF/ENVCD OPERON REPRESSOR-RELATED"/>
    <property type="match status" value="1"/>
</dbReference>
<dbReference type="InterPro" id="IPR023772">
    <property type="entry name" value="DNA-bd_HTH_TetR-type_CS"/>
</dbReference>
<dbReference type="RefSeq" id="WP_368654941.1">
    <property type="nucleotide sequence ID" value="NZ_CP162599.1"/>
</dbReference>
<keyword evidence="3 5" id="KW-0238">DNA-binding</keyword>
<protein>
    <submittedName>
        <fullName evidence="7">TetR/AcrR family transcriptional regulator</fullName>
    </submittedName>
</protein>
<keyword evidence="1" id="KW-0678">Repressor</keyword>
<dbReference type="PROSITE" id="PS50977">
    <property type="entry name" value="HTH_TETR_2"/>
    <property type="match status" value="1"/>
</dbReference>
<dbReference type="SUPFAM" id="SSF46689">
    <property type="entry name" value="Homeodomain-like"/>
    <property type="match status" value="1"/>
</dbReference>
<evidence type="ECO:0000256" key="3">
    <source>
        <dbReference type="ARBA" id="ARBA00023125"/>
    </source>
</evidence>
<dbReference type="InterPro" id="IPR009057">
    <property type="entry name" value="Homeodomain-like_sf"/>
</dbReference>
<organism evidence="7">
    <name type="scientific">Ornithinibacillus sp. 4-3</name>
    <dbReference type="NCBI Taxonomy" id="3231488"/>
    <lineage>
        <taxon>Bacteria</taxon>
        <taxon>Bacillati</taxon>
        <taxon>Bacillota</taxon>
        <taxon>Bacilli</taxon>
        <taxon>Bacillales</taxon>
        <taxon>Bacillaceae</taxon>
        <taxon>Ornithinibacillus</taxon>
    </lineage>
</organism>
<dbReference type="Gene3D" id="1.10.357.10">
    <property type="entry name" value="Tetracycline Repressor, domain 2"/>
    <property type="match status" value="1"/>
</dbReference>
<gene>
    <name evidence="7" type="ORF">AB4Y30_07915</name>
</gene>
<dbReference type="Pfam" id="PF00440">
    <property type="entry name" value="TetR_N"/>
    <property type="match status" value="1"/>
</dbReference>
<dbReference type="PROSITE" id="PS01081">
    <property type="entry name" value="HTH_TETR_1"/>
    <property type="match status" value="1"/>
</dbReference>
<dbReference type="Pfam" id="PF21303">
    <property type="entry name" value="TetR_C_39"/>
    <property type="match status" value="1"/>
</dbReference>
<dbReference type="PRINTS" id="PR00455">
    <property type="entry name" value="HTHTETR"/>
</dbReference>
<dbReference type="AlphaFoldDB" id="A0AB39HU70"/>
<dbReference type="GO" id="GO:0003677">
    <property type="term" value="F:DNA binding"/>
    <property type="evidence" value="ECO:0007669"/>
    <property type="project" value="UniProtKB-UniRule"/>
</dbReference>
<evidence type="ECO:0000256" key="1">
    <source>
        <dbReference type="ARBA" id="ARBA00022491"/>
    </source>
</evidence>
<reference evidence="7" key="1">
    <citation type="submission" date="2024-07" db="EMBL/GenBank/DDBJ databases">
        <title>Halotolerant mesophilic bacterium Ornithinibacillus sp. 4-3, sp. nov., isolated from soil.</title>
        <authorList>
            <person name="Sidarenka A.V."/>
            <person name="Guliayeva D.E."/>
            <person name="Leanovich S.I."/>
            <person name="Hileuskaya K.S."/>
            <person name="Akhremchuk A.E."/>
            <person name="Sikolenko M.A."/>
            <person name="Valentovich L.N."/>
        </authorList>
    </citation>
    <scope>NUCLEOTIDE SEQUENCE</scope>
    <source>
        <strain evidence="7">4-3</strain>
    </source>
</reference>
<keyword evidence="4" id="KW-0804">Transcription</keyword>
<dbReference type="EMBL" id="CP162599">
    <property type="protein sequence ID" value="XDK34264.1"/>
    <property type="molecule type" value="Genomic_DNA"/>
</dbReference>
<evidence type="ECO:0000259" key="6">
    <source>
        <dbReference type="PROSITE" id="PS50977"/>
    </source>
</evidence>
<name>A0AB39HU70_9BACI</name>